<evidence type="ECO:0000256" key="3">
    <source>
        <dbReference type="PROSITE-ProRule" id="PRU00023"/>
    </source>
</evidence>
<evidence type="ECO:0000256" key="2">
    <source>
        <dbReference type="ARBA" id="ARBA00023043"/>
    </source>
</evidence>
<dbReference type="Gene3D" id="1.25.40.20">
    <property type="entry name" value="Ankyrin repeat-containing domain"/>
    <property type="match status" value="5"/>
</dbReference>
<dbReference type="PROSITE" id="PS50088">
    <property type="entry name" value="ANK_REPEAT"/>
    <property type="match status" value="1"/>
</dbReference>
<dbReference type="SUPFAM" id="SSF48403">
    <property type="entry name" value="Ankyrin repeat"/>
    <property type="match status" value="3"/>
</dbReference>
<accession>A0A194XFE8</accession>
<keyword evidence="1" id="KW-0677">Repeat</keyword>
<evidence type="ECO:0000313" key="5">
    <source>
        <dbReference type="EMBL" id="KUJ18859.1"/>
    </source>
</evidence>
<dbReference type="InParanoid" id="A0A194XFE8"/>
<dbReference type="PANTHER" id="PTHR24189:SF50">
    <property type="entry name" value="ANKYRIN REPEAT AND SOCS BOX PROTEIN 2"/>
    <property type="match status" value="1"/>
</dbReference>
<dbReference type="PROSITE" id="PS50297">
    <property type="entry name" value="ANK_REP_REGION"/>
    <property type="match status" value="1"/>
</dbReference>
<dbReference type="InterPro" id="IPR002110">
    <property type="entry name" value="Ankyrin_rpt"/>
</dbReference>
<name>A0A194XFE8_MOLSC</name>
<dbReference type="RefSeq" id="XP_018073214.1">
    <property type="nucleotide sequence ID" value="XM_018214750.1"/>
</dbReference>
<sequence>MRDLNRLQELARGANAYTKERLPTVEILRRDSIVTSPVDQVDAKEKLVFQRTSSVYYKDPNKQKRNILRSKEKKSALANTEGWSYNKAERYAVLDLEIRNGGPAGLAQAVLAFDMRDPLDVNVTYVADDNGHVTSTGKQNGWLELAAGRNARNDVAYIRLLSNFGASQASRNRALKIALDRKAMETAQELLRNGADPNSDGVPEHFLAAIRDQNQRLYTMFLTSIEPLNTFYINQALIKAVGQDSDLVALLIAHGADGMSNDGQALCVAVNIKSLEEAAMILTNPEGELSARALNLAANTACAIVDENMKVRLLDMLFSAGAEVNTSRIQDELLEAVRKDQISLVNLLINHGTSPDRNNAEGLRLAIISSQTELVQILLQGPVPEVSTSRALDEANGLEDPDAFEEIVRALVEKGVSRPSLAKCLADAVEKGCTALAPMLIERGATLEYSNARCVRTALKRNDFGLFGTLLKAPCQPSILCDALPDAMNVQPPSERFDIMIRLLNKGVSGKQLHISLQTVAASAKDPADYSLIEALMRYHASVDFVDKNGNCICTAAAQQDEKSLDLLCQGNPSPETVSDAIRVLHVSFAAAEAAEYEQQVGMMSTLLEKGAYGIPVAEMLIKAVRDDHREKALTALIRFGADANYQHGKAIEEALKLPRISALDSILKDGKIAKNTFAAQLPNALNSLDFDFDKASMLVHASQDYEYEELLDKPLLDEIETNGARKSVVELLLNLGASVNYQHGGALQHAVNAGNVEICCLLLSAGVQHANIALAFPATGRIVDRATRYSLMKALLEAGQFDIGQDQALVQAAHEAINCDLTHVELLLEHHASANFNDGAAIIESITTKNLPLLKRFVPTELNHKSLSRAFALARKIECLEDERYDMFETLLQVFAGQDQISSALIETVLHDVTDIKTSSLLLSHGASLEPDNARAMREVSFKGSLDLLRVFLATNPTQFARDAGFHSATRSHLAPEQRNPIYRNLLETGITQELVSQALLIATITEAIDHSLLNMLIGFNASLDFDAGTALHGVVNKGDLSTLDVLLTGDILQKQTLDRSFSEAMKLDGSNRLEIAKVLLEKDPGVNQATVSHHLGQIVQENDHDLLSLMMDYEPDPAYNRGESLILSARAGDSKSAELLARAEIPKETVNEAFEQLLNARAIRSNLTGGLKTAEILLTLGIEQHLVDRALLDSFDDKIDDLTSKLVELLIPYKPDVNGGDGKLFVDMATIGNEELFRRLASQKPNLNIVIPALIRSIENEDELIHFLGQLEECAERESVPLEDFVIFRALEQFPEGHLLVKHLLNNGCRANSKTEDILNSATGTETMTVLIWALSRLEPLVSEAVVVEILEDGHVGLQEEHNAEVSFETSLTRTSATILASAAGQNSTLERLIKLKFDLTHRDWEDHSPLFFASRNGHLETARILIEAGAAGNDGSLHEAAREAHPELITLLLANGHRDDYPSSVHADGDFGRTPLEELCQNATSGTENWPKRVHASIAQLFSAQVANIPKSGGKTMLHLALENRNSPIDVTRELLSFPSVWEKINDPVYLYTDEQGYVYSPTKYVELLFSLEDPEKCTALTKLLKARKCKDRFYAHTVDQPPGAVGLPEEVAEAVNKQKRADHEQREELKRREEVAARQRALDDVDHVRNQASLREKHQLTMRQLKEQEDTERQVAQDKQILAVRHAQELQRKRQEALAAENRIRVEGVAEEAAHRRANTDREQASEISHRRALDSMERSAQQAKYAAEQSLISIRDSASREEFRRQKELCDIKDASARYQAQQRAQHSQY</sequence>
<dbReference type="EMBL" id="KQ947412">
    <property type="protein sequence ID" value="KUJ18859.1"/>
    <property type="molecule type" value="Genomic_DNA"/>
</dbReference>
<feature type="repeat" description="ANK" evidence="3">
    <location>
        <begin position="1408"/>
        <end position="1433"/>
    </location>
</feature>
<dbReference type="SMART" id="SM00248">
    <property type="entry name" value="ANK"/>
    <property type="match status" value="11"/>
</dbReference>
<dbReference type="InterPro" id="IPR036770">
    <property type="entry name" value="Ankyrin_rpt-contain_sf"/>
</dbReference>
<proteinExistence type="predicted"/>
<dbReference type="GeneID" id="28824476"/>
<dbReference type="Pfam" id="PF12796">
    <property type="entry name" value="Ank_2"/>
    <property type="match status" value="1"/>
</dbReference>
<keyword evidence="2 3" id="KW-0040">ANK repeat</keyword>
<dbReference type="KEGG" id="psco:LY89DRAFT_683707"/>
<feature type="region of interest" description="Disordered" evidence="4">
    <location>
        <begin position="1716"/>
        <end position="1743"/>
    </location>
</feature>
<dbReference type="Proteomes" id="UP000070700">
    <property type="component" value="Unassembled WGS sequence"/>
</dbReference>
<feature type="compositionally biased region" description="Basic and acidic residues" evidence="4">
    <location>
        <begin position="1716"/>
        <end position="1742"/>
    </location>
</feature>
<dbReference type="OrthoDB" id="3182339at2759"/>
<evidence type="ECO:0000256" key="1">
    <source>
        <dbReference type="ARBA" id="ARBA00022737"/>
    </source>
</evidence>
<protein>
    <submittedName>
        <fullName evidence="5">Uncharacterized protein</fullName>
    </submittedName>
</protein>
<evidence type="ECO:0000313" key="6">
    <source>
        <dbReference type="Proteomes" id="UP000070700"/>
    </source>
</evidence>
<keyword evidence="6" id="KW-1185">Reference proteome</keyword>
<evidence type="ECO:0000256" key="4">
    <source>
        <dbReference type="SAM" id="MobiDB-lite"/>
    </source>
</evidence>
<dbReference type="PANTHER" id="PTHR24189">
    <property type="entry name" value="MYOTROPHIN"/>
    <property type="match status" value="1"/>
</dbReference>
<organism evidence="5 6">
    <name type="scientific">Mollisia scopiformis</name>
    <name type="common">Conifer needle endophyte fungus</name>
    <name type="synonym">Phialocephala scopiformis</name>
    <dbReference type="NCBI Taxonomy" id="149040"/>
    <lineage>
        <taxon>Eukaryota</taxon>
        <taxon>Fungi</taxon>
        <taxon>Dikarya</taxon>
        <taxon>Ascomycota</taxon>
        <taxon>Pezizomycotina</taxon>
        <taxon>Leotiomycetes</taxon>
        <taxon>Helotiales</taxon>
        <taxon>Mollisiaceae</taxon>
        <taxon>Mollisia</taxon>
    </lineage>
</organism>
<dbReference type="InterPro" id="IPR050745">
    <property type="entry name" value="Multifunctional_regulatory"/>
</dbReference>
<reference evidence="5 6" key="1">
    <citation type="submission" date="2015-10" db="EMBL/GenBank/DDBJ databases">
        <title>Full genome of DAOMC 229536 Phialocephala scopiformis, a fungal endophyte of spruce producing the potent anti-insectan compound rugulosin.</title>
        <authorList>
            <consortium name="DOE Joint Genome Institute"/>
            <person name="Walker A.K."/>
            <person name="Frasz S.L."/>
            <person name="Seifert K.A."/>
            <person name="Miller J.D."/>
            <person name="Mondo S.J."/>
            <person name="Labutti K."/>
            <person name="Lipzen A."/>
            <person name="Dockter R."/>
            <person name="Kennedy M."/>
            <person name="Grigoriev I.V."/>
            <person name="Spatafora J.W."/>
        </authorList>
    </citation>
    <scope>NUCLEOTIDE SEQUENCE [LARGE SCALE GENOMIC DNA]</scope>
    <source>
        <strain evidence="5 6">CBS 120377</strain>
    </source>
</reference>
<gene>
    <name evidence="5" type="ORF">LY89DRAFT_683707</name>
</gene>